<dbReference type="AlphaFoldDB" id="A0A194X4A7"/>
<evidence type="ECO:0000313" key="4">
    <source>
        <dbReference type="Proteomes" id="UP000070700"/>
    </source>
</evidence>
<evidence type="ECO:0000256" key="2">
    <source>
        <dbReference type="SAM" id="MobiDB-lite"/>
    </source>
</evidence>
<gene>
    <name evidence="3" type="ORF">LY89DRAFT_784042</name>
</gene>
<dbReference type="OrthoDB" id="3068835at2759"/>
<reference evidence="3 4" key="1">
    <citation type="submission" date="2015-10" db="EMBL/GenBank/DDBJ databases">
        <title>Full genome of DAOMC 229536 Phialocephala scopiformis, a fungal endophyte of spruce producing the potent anti-insectan compound rugulosin.</title>
        <authorList>
            <consortium name="DOE Joint Genome Institute"/>
            <person name="Walker A.K."/>
            <person name="Frasz S.L."/>
            <person name="Seifert K.A."/>
            <person name="Miller J.D."/>
            <person name="Mondo S.J."/>
            <person name="Labutti K."/>
            <person name="Lipzen A."/>
            <person name="Dockter R."/>
            <person name="Kennedy M."/>
            <person name="Grigoriev I.V."/>
            <person name="Spatafora J.W."/>
        </authorList>
    </citation>
    <scope>NUCLEOTIDE SEQUENCE [LARGE SCALE GENOMIC DNA]</scope>
    <source>
        <strain evidence="3 4">CBS 120377</strain>
    </source>
</reference>
<evidence type="ECO:0000313" key="3">
    <source>
        <dbReference type="EMBL" id="KUJ15006.1"/>
    </source>
</evidence>
<dbReference type="KEGG" id="psco:LY89DRAFT_784042"/>
<dbReference type="Proteomes" id="UP000070700">
    <property type="component" value="Unassembled WGS sequence"/>
</dbReference>
<keyword evidence="1" id="KW-0175">Coiled coil</keyword>
<protein>
    <submittedName>
        <fullName evidence="3">Uncharacterized protein</fullName>
    </submittedName>
</protein>
<proteinExistence type="predicted"/>
<dbReference type="EMBL" id="KQ947419">
    <property type="protein sequence ID" value="KUJ15006.1"/>
    <property type="molecule type" value="Genomic_DNA"/>
</dbReference>
<organism evidence="3 4">
    <name type="scientific">Mollisia scopiformis</name>
    <name type="common">Conifer needle endophyte fungus</name>
    <name type="synonym">Phialocephala scopiformis</name>
    <dbReference type="NCBI Taxonomy" id="149040"/>
    <lineage>
        <taxon>Eukaryota</taxon>
        <taxon>Fungi</taxon>
        <taxon>Dikarya</taxon>
        <taxon>Ascomycota</taxon>
        <taxon>Pezizomycotina</taxon>
        <taxon>Leotiomycetes</taxon>
        <taxon>Helotiales</taxon>
        <taxon>Mollisiaceae</taxon>
        <taxon>Mollisia</taxon>
    </lineage>
</organism>
<keyword evidence="4" id="KW-1185">Reference proteome</keyword>
<accession>A0A194X4A7</accession>
<evidence type="ECO:0000256" key="1">
    <source>
        <dbReference type="SAM" id="Coils"/>
    </source>
</evidence>
<dbReference type="InParanoid" id="A0A194X4A7"/>
<dbReference type="RefSeq" id="XP_018069361.1">
    <property type="nucleotide sequence ID" value="XM_018222747.1"/>
</dbReference>
<name>A0A194X4A7_MOLSC</name>
<dbReference type="InterPro" id="IPR053221">
    <property type="entry name" value="Burnettramic_acid_biosynth"/>
</dbReference>
<sequence length="411" mass="45680">MPSNWPTVSEKDQSTTSEIYEASEVNYEDRRETLPPQYSEYSMPMNSDLQKPVVIPQQTNIFMIKTFSPFARAYSPAFSTLPNPIPKDEFISFIDGLNKAFISSPIFQAAHVVGGGLLGSQILPAQAVGGVFQVVSVLGSAGVSVIRVRRYMKKANANIFAPRGLIVKIMSTKKMMTEVGCPTVDPKGKLALPPLEELSDLTPQTGALIRHPTGGTIHSRTGSSVEDPRMRRIRALGNYISPLEFETTLAQPKGMMDKYGGAPLRWMNKRADTKLVKAADKSASARLEKAPEAEVILNSAERKLESISSRMAEIHDTSLRERNRYPEDREKIEAVAERELASLEEKRNGVVEERDRKIKAIYEKGDKKLEKLAKKEEKIANRILWVVVQRLDGHVGDELLEVESRGSSPTS</sequence>
<dbReference type="PANTHER" id="PTHR38887:SF1">
    <property type="entry name" value="RAS MODIFICATION PROTEIN ERF4"/>
    <property type="match status" value="1"/>
</dbReference>
<dbReference type="PANTHER" id="PTHR38887">
    <property type="entry name" value="CHROMOSOME 21, WHOLE GENOME SHOTGUN SEQUENCE"/>
    <property type="match status" value="1"/>
</dbReference>
<feature type="region of interest" description="Disordered" evidence="2">
    <location>
        <begin position="1"/>
        <end position="22"/>
    </location>
</feature>
<feature type="coiled-coil region" evidence="1">
    <location>
        <begin position="297"/>
        <end position="353"/>
    </location>
</feature>
<dbReference type="GeneID" id="28832473"/>